<comment type="similarity">
    <text evidence="1 4">Belongs to the D-isomer specific 2-hydroxyacid dehydrogenase family.</text>
</comment>
<keyword evidence="3" id="KW-0520">NAD</keyword>
<dbReference type="PANTHER" id="PTHR10996">
    <property type="entry name" value="2-HYDROXYACID DEHYDROGENASE-RELATED"/>
    <property type="match status" value="1"/>
</dbReference>
<dbReference type="SUPFAM" id="SSF52283">
    <property type="entry name" value="Formate/glycerate dehydrogenase catalytic domain-like"/>
    <property type="match status" value="1"/>
</dbReference>
<dbReference type="EMBL" id="LT906441">
    <property type="protein sequence ID" value="SNV30054.1"/>
    <property type="molecule type" value="Genomic_DNA"/>
</dbReference>
<evidence type="ECO:0000259" key="5">
    <source>
        <dbReference type="Pfam" id="PF00389"/>
    </source>
</evidence>
<feature type="domain" description="D-isomer specific 2-hydroxyacid dehydrogenase catalytic" evidence="5">
    <location>
        <begin position="30"/>
        <end position="320"/>
    </location>
</feature>
<dbReference type="EC" id="1.1.1.-" evidence="7"/>
<protein>
    <submittedName>
        <fullName evidence="7">Putative 2-hydroxyacid dehydrogenase SAV2305</fullName>
        <ecNumber evidence="7">1.1.1.-</ecNumber>
    </submittedName>
</protein>
<dbReference type="Pfam" id="PF00389">
    <property type="entry name" value="2-Hacid_dh"/>
    <property type="match status" value="1"/>
</dbReference>
<proteinExistence type="inferred from homology"/>
<dbReference type="GO" id="GO:0005829">
    <property type="term" value="C:cytosol"/>
    <property type="evidence" value="ECO:0007669"/>
    <property type="project" value="TreeGrafter"/>
</dbReference>
<dbReference type="CDD" id="cd05301">
    <property type="entry name" value="GDH"/>
    <property type="match status" value="1"/>
</dbReference>
<evidence type="ECO:0000256" key="1">
    <source>
        <dbReference type="ARBA" id="ARBA00005854"/>
    </source>
</evidence>
<dbReference type="KEGG" id="cgrn:4412665_00364"/>
<evidence type="ECO:0000313" key="8">
    <source>
        <dbReference type="Proteomes" id="UP000215332"/>
    </source>
</evidence>
<dbReference type="SUPFAM" id="SSF51735">
    <property type="entry name" value="NAD(P)-binding Rossmann-fold domains"/>
    <property type="match status" value="1"/>
</dbReference>
<dbReference type="Gene3D" id="3.40.50.720">
    <property type="entry name" value="NAD(P)-binding Rossmann-like Domain"/>
    <property type="match status" value="2"/>
</dbReference>
<dbReference type="InterPro" id="IPR006140">
    <property type="entry name" value="D-isomer_DH_NAD-bd"/>
</dbReference>
<dbReference type="InterPro" id="IPR006139">
    <property type="entry name" value="D-isomer_2_OHA_DH_cat_dom"/>
</dbReference>
<dbReference type="GO" id="GO:0051287">
    <property type="term" value="F:NAD binding"/>
    <property type="evidence" value="ECO:0007669"/>
    <property type="project" value="InterPro"/>
</dbReference>
<dbReference type="RefSeq" id="WP_021105242.1">
    <property type="nucleotide sequence ID" value="NZ_LT906441.1"/>
</dbReference>
<evidence type="ECO:0000256" key="4">
    <source>
        <dbReference type="RuleBase" id="RU003719"/>
    </source>
</evidence>
<evidence type="ECO:0000313" key="7">
    <source>
        <dbReference type="EMBL" id="SNV30054.1"/>
    </source>
</evidence>
<reference evidence="7 8" key="1">
    <citation type="submission" date="2017-06" db="EMBL/GenBank/DDBJ databases">
        <authorList>
            <consortium name="Pathogen Informatics"/>
        </authorList>
    </citation>
    <scope>NUCLEOTIDE SEQUENCE [LARGE SCALE GENOMIC DNA]</scope>
    <source>
        <strain evidence="7 8">NCTC11865</strain>
    </source>
</reference>
<name>A0A239W8L6_9ACTN</name>
<evidence type="ECO:0000256" key="3">
    <source>
        <dbReference type="ARBA" id="ARBA00023027"/>
    </source>
</evidence>
<dbReference type="AlphaFoldDB" id="A0A239W8L6"/>
<sequence length="321" mass="34426">MKRIVVTAPQLTDIVARELDGCEIIGGGHAMTREELAEQIVEADALLSSLSDPLDADMLARATKLEVIGQCAAGFNNIDVDAARDRGIVVTTTPGVLHETTADLAFGLMLMVTRRLGEAERYVRAKQPWHYDHTFMLGMGLQGATLGIIGLGQIGEAMSRRAAAFGMDVVYTARHDKDASAIDATNPNTAPTRRVELDELLRTSDVVSVHCPLTEQTRHIIDADALAAMKSTAYLVNTARGACVDEKALVTALRNGEIAGAGLDVYENEPDIEPELYDMDNVVLLPHIGSAARRTREKMTELAARNIAAVLGGKDALTPVG</sequence>
<evidence type="ECO:0000259" key="6">
    <source>
        <dbReference type="Pfam" id="PF02826"/>
    </source>
</evidence>
<dbReference type="eggNOG" id="COG1052">
    <property type="taxonomic scope" value="Bacteria"/>
</dbReference>
<dbReference type="PANTHER" id="PTHR10996:SF283">
    <property type="entry name" value="GLYOXYLATE_HYDROXYPYRUVATE REDUCTASE B"/>
    <property type="match status" value="1"/>
</dbReference>
<dbReference type="InterPro" id="IPR050223">
    <property type="entry name" value="D-isomer_2-hydroxyacid_DH"/>
</dbReference>
<dbReference type="FunFam" id="3.40.50.720:FF:000203">
    <property type="entry name" value="D-3-phosphoglycerate dehydrogenase (SerA)"/>
    <property type="match status" value="1"/>
</dbReference>
<evidence type="ECO:0000256" key="2">
    <source>
        <dbReference type="ARBA" id="ARBA00023002"/>
    </source>
</evidence>
<dbReference type="GO" id="GO:0016618">
    <property type="term" value="F:hydroxypyruvate reductase [NAD(P)H] activity"/>
    <property type="evidence" value="ECO:0007669"/>
    <property type="project" value="TreeGrafter"/>
</dbReference>
<dbReference type="Pfam" id="PF02826">
    <property type="entry name" value="2-Hacid_dh_C"/>
    <property type="match status" value="1"/>
</dbReference>
<dbReference type="PROSITE" id="PS00670">
    <property type="entry name" value="D_2_HYDROXYACID_DH_2"/>
    <property type="match status" value="1"/>
</dbReference>
<dbReference type="InterPro" id="IPR029753">
    <property type="entry name" value="D-isomer_DH_CS"/>
</dbReference>
<keyword evidence="2 4" id="KW-0560">Oxidoreductase</keyword>
<feature type="domain" description="D-isomer specific 2-hydroxyacid dehydrogenase NAD-binding" evidence="6">
    <location>
        <begin position="106"/>
        <end position="289"/>
    </location>
</feature>
<dbReference type="Proteomes" id="UP000215332">
    <property type="component" value="Chromosome 1"/>
</dbReference>
<accession>A0A239W8L6</accession>
<gene>
    <name evidence="7" type="ORF">SAMEA4412665_00364</name>
</gene>
<dbReference type="GO" id="GO:0030267">
    <property type="term" value="F:glyoxylate reductase (NADPH) activity"/>
    <property type="evidence" value="ECO:0007669"/>
    <property type="project" value="TreeGrafter"/>
</dbReference>
<organism evidence="7 8">
    <name type="scientific">Cutibacterium granulosum</name>
    <dbReference type="NCBI Taxonomy" id="33011"/>
    <lineage>
        <taxon>Bacteria</taxon>
        <taxon>Bacillati</taxon>
        <taxon>Actinomycetota</taxon>
        <taxon>Actinomycetes</taxon>
        <taxon>Propionibacteriales</taxon>
        <taxon>Propionibacteriaceae</taxon>
        <taxon>Cutibacterium</taxon>
    </lineage>
</organism>
<dbReference type="InterPro" id="IPR036291">
    <property type="entry name" value="NAD(P)-bd_dom_sf"/>
</dbReference>